<name>A0A2V2BM83_9GAMM</name>
<sequence>MEVVQYIFSVQFPSMPLSLLYIEFSYGLDSAAVFYNDFFLMISLF</sequence>
<protein>
    <submittedName>
        <fullName evidence="1">Uncharacterized protein</fullName>
    </submittedName>
</protein>
<dbReference type="Proteomes" id="UP000245981">
    <property type="component" value="Unassembled WGS sequence"/>
</dbReference>
<dbReference type="AlphaFoldDB" id="A0A2V2BM83"/>
<gene>
    <name evidence="1" type="ORF">C7431_10410</name>
</gene>
<reference evidence="1 2" key="1">
    <citation type="submission" date="2018-05" db="EMBL/GenBank/DDBJ databases">
        <title>Genomic Encyclopedia of Type Strains, Phase IV (KMG-V): Genome sequencing to study the core and pangenomes of soil and plant-associated prokaryotes.</title>
        <authorList>
            <person name="Whitman W."/>
        </authorList>
    </citation>
    <scope>NUCLEOTIDE SEQUENCE [LARGE SCALE GENOMIC DNA]</scope>
    <source>
        <strain evidence="1 2">PNA 200-10</strain>
    </source>
</reference>
<comment type="caution">
    <text evidence="1">The sequence shown here is derived from an EMBL/GenBank/DDBJ whole genome shotgun (WGS) entry which is preliminary data.</text>
</comment>
<accession>A0A2V2BM83</accession>
<evidence type="ECO:0000313" key="2">
    <source>
        <dbReference type="Proteomes" id="UP000245981"/>
    </source>
</evidence>
<dbReference type="EMBL" id="QGHF01000004">
    <property type="protein sequence ID" value="PWK97337.1"/>
    <property type="molecule type" value="Genomic_DNA"/>
</dbReference>
<proteinExistence type="predicted"/>
<evidence type="ECO:0000313" key="1">
    <source>
        <dbReference type="EMBL" id="PWK97337.1"/>
    </source>
</evidence>
<organism evidence="1 2">
    <name type="scientific">Pantoea allii</name>
    <dbReference type="NCBI Taxonomy" id="574096"/>
    <lineage>
        <taxon>Bacteria</taxon>
        <taxon>Pseudomonadati</taxon>
        <taxon>Pseudomonadota</taxon>
        <taxon>Gammaproteobacteria</taxon>
        <taxon>Enterobacterales</taxon>
        <taxon>Erwiniaceae</taxon>
        <taxon>Pantoea</taxon>
    </lineage>
</organism>